<reference evidence="2" key="1">
    <citation type="journal article" date="2021" name="J Fungi (Basel)">
        <title>Virulence traits and population genomics of the black yeast Aureobasidium melanogenum.</title>
        <authorList>
            <person name="Cernosa A."/>
            <person name="Sun X."/>
            <person name="Gostincar C."/>
            <person name="Fang C."/>
            <person name="Gunde-Cimerman N."/>
            <person name="Song Z."/>
        </authorList>
    </citation>
    <scope>NUCLEOTIDE SEQUENCE</scope>
    <source>
        <strain evidence="2">EXF-9298</strain>
    </source>
</reference>
<gene>
    <name evidence="2" type="ORF">KCU98_g2408</name>
</gene>
<dbReference type="Gene3D" id="1.25.40.10">
    <property type="entry name" value="Tetratricopeptide repeat domain"/>
    <property type="match status" value="1"/>
</dbReference>
<dbReference type="EMBL" id="JAHFXS010000131">
    <property type="protein sequence ID" value="KAG9988714.1"/>
    <property type="molecule type" value="Genomic_DNA"/>
</dbReference>
<accession>A0A9P8K171</accession>
<dbReference type="GO" id="GO:0005794">
    <property type="term" value="C:Golgi apparatus"/>
    <property type="evidence" value="ECO:0007669"/>
    <property type="project" value="TreeGrafter"/>
</dbReference>
<dbReference type="GO" id="GO:0030008">
    <property type="term" value="C:TRAPP complex"/>
    <property type="evidence" value="ECO:0007669"/>
    <property type="project" value="TreeGrafter"/>
</dbReference>
<dbReference type="SUPFAM" id="SSF48452">
    <property type="entry name" value="TPR-like"/>
    <property type="match status" value="1"/>
</dbReference>
<sequence length="486" mass="53270">MAAPQRPEPGHSRHQSSDTRRVAMPRRSTKGPLDVDVSAIPTFQPPTPALQTALPPSPAPTSMPVRTASPASSLLSPTQQNSASVRTRSKSPAARTMQLDLSLLLRPSLYAPVPTTHLAAPFLDSSNQPPPDTDLETLLSNRRFIHAADKATDILTSGSISPSDTQRILELLYTRFSCLALCNQSSLAAKEAKPLSELLARESSSYTRPYREIFLSQVPWSLRLLLLKLSVLGTADLHRRAIMGLYALSSECRLLAQKARVEKDDGAFKLWKHRLADLGLRVAGELVEMGELETAKRHLETLSFAATCGPADDDDNDNSTRETNDKMGMRKALLLLKIGDTRAAKECLVATCSTSTPSTTTNHLDQQILQTLVHFSSSDYSLALSSLQSLAETHPSNPLVKHNLAIAYLYTNNVVLASEILEALVTEDEVLFPTLLFNLSTVYELRTEKARERKFELVDKVVEVGGNRSEMQVGGFEKGMGEFKLA</sequence>
<dbReference type="AlphaFoldDB" id="A0A9P8K171"/>
<comment type="caution">
    <text evidence="2">The sequence shown here is derived from an EMBL/GenBank/DDBJ whole genome shotgun (WGS) entry which is preliminary data.</text>
</comment>
<feature type="compositionally biased region" description="Basic and acidic residues" evidence="1">
    <location>
        <begin position="8"/>
        <end position="21"/>
    </location>
</feature>
<organism evidence="2 3">
    <name type="scientific">Aureobasidium melanogenum</name>
    <name type="common">Aureobasidium pullulans var. melanogenum</name>
    <dbReference type="NCBI Taxonomy" id="46634"/>
    <lineage>
        <taxon>Eukaryota</taxon>
        <taxon>Fungi</taxon>
        <taxon>Dikarya</taxon>
        <taxon>Ascomycota</taxon>
        <taxon>Pezizomycotina</taxon>
        <taxon>Dothideomycetes</taxon>
        <taxon>Dothideomycetidae</taxon>
        <taxon>Dothideales</taxon>
        <taxon>Saccotheciaceae</taxon>
        <taxon>Aureobasidium</taxon>
    </lineage>
</organism>
<dbReference type="Proteomes" id="UP000729357">
    <property type="component" value="Unassembled WGS sequence"/>
</dbReference>
<feature type="compositionally biased region" description="Polar residues" evidence="1">
    <location>
        <begin position="69"/>
        <end position="86"/>
    </location>
</feature>
<dbReference type="InterPro" id="IPR011990">
    <property type="entry name" value="TPR-like_helical_dom_sf"/>
</dbReference>
<evidence type="ECO:0000313" key="2">
    <source>
        <dbReference type="EMBL" id="KAG9988714.1"/>
    </source>
</evidence>
<reference evidence="2" key="2">
    <citation type="submission" date="2021-08" db="EMBL/GenBank/DDBJ databases">
        <authorList>
            <person name="Gostincar C."/>
            <person name="Sun X."/>
            <person name="Song Z."/>
            <person name="Gunde-Cimerman N."/>
        </authorList>
    </citation>
    <scope>NUCLEOTIDE SEQUENCE</scope>
    <source>
        <strain evidence="2">EXF-9298</strain>
    </source>
</reference>
<protein>
    <submittedName>
        <fullName evidence="2">Uncharacterized protein</fullName>
    </submittedName>
</protein>
<feature type="non-terminal residue" evidence="2">
    <location>
        <position position="1"/>
    </location>
</feature>
<evidence type="ECO:0000313" key="3">
    <source>
        <dbReference type="Proteomes" id="UP000729357"/>
    </source>
</evidence>
<name>A0A9P8K171_AURME</name>
<feature type="region of interest" description="Disordered" evidence="1">
    <location>
        <begin position="1"/>
        <end position="93"/>
    </location>
</feature>
<dbReference type="PANTHER" id="PTHR21581">
    <property type="entry name" value="D-ALANYL-D-ALANINE CARBOXYPEPTIDASE"/>
    <property type="match status" value="1"/>
</dbReference>
<keyword evidence="3" id="KW-1185">Reference proteome</keyword>
<evidence type="ECO:0000256" key="1">
    <source>
        <dbReference type="SAM" id="MobiDB-lite"/>
    </source>
</evidence>
<dbReference type="PANTHER" id="PTHR21581:SF6">
    <property type="entry name" value="TRAFFICKING PROTEIN PARTICLE COMPLEX SUBUNIT 12"/>
    <property type="match status" value="1"/>
</dbReference>
<proteinExistence type="predicted"/>